<dbReference type="AlphaFoldDB" id="E4XGS4"/>
<evidence type="ECO:0000256" key="2">
    <source>
        <dbReference type="SAM" id="Phobius"/>
    </source>
</evidence>
<dbReference type="EMBL" id="FN653049">
    <property type="protein sequence ID" value="CBY09872.1"/>
    <property type="molecule type" value="Genomic_DNA"/>
</dbReference>
<feature type="region of interest" description="Disordered" evidence="1">
    <location>
        <begin position="136"/>
        <end position="234"/>
    </location>
</feature>
<organism evidence="3">
    <name type="scientific">Oikopleura dioica</name>
    <name type="common">Tunicate</name>
    <dbReference type="NCBI Taxonomy" id="34765"/>
    <lineage>
        <taxon>Eukaryota</taxon>
        <taxon>Metazoa</taxon>
        <taxon>Chordata</taxon>
        <taxon>Tunicata</taxon>
        <taxon>Appendicularia</taxon>
        <taxon>Copelata</taxon>
        <taxon>Oikopleuridae</taxon>
        <taxon>Oikopleura</taxon>
    </lineage>
</organism>
<dbReference type="Proteomes" id="UP000001307">
    <property type="component" value="Unassembled WGS sequence"/>
</dbReference>
<protein>
    <submittedName>
        <fullName evidence="3">Uncharacterized protein</fullName>
    </submittedName>
</protein>
<evidence type="ECO:0000313" key="4">
    <source>
        <dbReference type="Proteomes" id="UP000001307"/>
    </source>
</evidence>
<accession>E4XGS4</accession>
<feature type="transmembrane region" description="Helical" evidence="2">
    <location>
        <begin position="7"/>
        <end position="31"/>
    </location>
</feature>
<keyword evidence="2" id="KW-0472">Membrane</keyword>
<sequence>MASGVGLSILITLICYVLPMMLAFAYGFYIICNIKYEDSESEETCEKCNSRERSLGQIFGLDSKMKGTAIITCSNCFVYCGCKDDPEIGKDDSEVHEGTTNYGASLHSLPHILQPNGTGDGNELVQHMEEIGQKLTQNRKLSAPRGSLVSMQPDSSKRNSRTTRNSLIEDYRRTQQLENLTEETASDGFLSSISTPLPTTGYDSLADGAPGSSASKNGAFKFPSLEQQGDAHQA</sequence>
<dbReference type="OrthoDB" id="10324462at2759"/>
<evidence type="ECO:0000256" key="1">
    <source>
        <dbReference type="SAM" id="MobiDB-lite"/>
    </source>
</evidence>
<keyword evidence="2" id="KW-0812">Transmembrane</keyword>
<reference evidence="3" key="1">
    <citation type="journal article" date="2010" name="Science">
        <title>Plasticity of animal genome architecture unmasked by rapid evolution of a pelagic tunicate.</title>
        <authorList>
            <person name="Denoeud F."/>
            <person name="Henriet S."/>
            <person name="Mungpakdee S."/>
            <person name="Aury J.M."/>
            <person name="Da Silva C."/>
            <person name="Brinkmann H."/>
            <person name="Mikhaleva J."/>
            <person name="Olsen L.C."/>
            <person name="Jubin C."/>
            <person name="Canestro C."/>
            <person name="Bouquet J.M."/>
            <person name="Danks G."/>
            <person name="Poulain J."/>
            <person name="Campsteijn C."/>
            <person name="Adamski M."/>
            <person name="Cross I."/>
            <person name="Yadetie F."/>
            <person name="Muffato M."/>
            <person name="Louis A."/>
            <person name="Butcher S."/>
            <person name="Tsagkogeorga G."/>
            <person name="Konrad A."/>
            <person name="Singh S."/>
            <person name="Jensen M.F."/>
            <person name="Cong E.H."/>
            <person name="Eikeseth-Otteraa H."/>
            <person name="Noel B."/>
            <person name="Anthouard V."/>
            <person name="Porcel B.M."/>
            <person name="Kachouri-Lafond R."/>
            <person name="Nishino A."/>
            <person name="Ugolini M."/>
            <person name="Chourrout P."/>
            <person name="Nishida H."/>
            <person name="Aasland R."/>
            <person name="Huzurbazar S."/>
            <person name="Westhof E."/>
            <person name="Delsuc F."/>
            <person name="Lehrach H."/>
            <person name="Reinhardt R."/>
            <person name="Weissenbach J."/>
            <person name="Roy S.W."/>
            <person name="Artiguenave F."/>
            <person name="Postlethwait J.H."/>
            <person name="Manak J.R."/>
            <person name="Thompson E.M."/>
            <person name="Jaillon O."/>
            <person name="Du Pasquier L."/>
            <person name="Boudinot P."/>
            <person name="Liberles D.A."/>
            <person name="Volff J.N."/>
            <person name="Philippe H."/>
            <person name="Lenhard B."/>
            <person name="Roest Crollius H."/>
            <person name="Wincker P."/>
            <person name="Chourrout D."/>
        </authorList>
    </citation>
    <scope>NUCLEOTIDE SEQUENCE [LARGE SCALE GENOMIC DNA]</scope>
</reference>
<feature type="compositionally biased region" description="Polar residues" evidence="1">
    <location>
        <begin position="186"/>
        <end position="202"/>
    </location>
</feature>
<keyword evidence="4" id="KW-1185">Reference proteome</keyword>
<evidence type="ECO:0000313" key="3">
    <source>
        <dbReference type="EMBL" id="CBY09872.1"/>
    </source>
</evidence>
<gene>
    <name evidence="3" type="ORF">GSOID_T00010689001</name>
</gene>
<proteinExistence type="predicted"/>
<dbReference type="InParanoid" id="E4XGS4"/>
<name>E4XGS4_OIKDI</name>
<keyword evidence="2" id="KW-1133">Transmembrane helix</keyword>